<dbReference type="EMBL" id="FAXN01000097">
    <property type="protein sequence ID" value="CUV66570.1"/>
    <property type="molecule type" value="Genomic_DNA"/>
</dbReference>
<protein>
    <submittedName>
        <fullName evidence="1">Uncharacterized protein</fullName>
    </submittedName>
</protein>
<name>A0A0S4XQG6_9BACT</name>
<gene>
    <name evidence="1" type="ORF">BN3087_910003</name>
</gene>
<reference evidence="1" key="1">
    <citation type="submission" date="2015-11" db="EMBL/GenBank/DDBJ databases">
        <authorList>
            <person name="Zhang Y."/>
            <person name="Guo Z."/>
        </authorList>
    </citation>
    <scope>NUCLEOTIDE SEQUENCE</scope>
    <source>
        <strain evidence="1">BN30871</strain>
    </source>
</reference>
<dbReference type="AlphaFoldDB" id="A0A0S4XQG6"/>
<proteinExistence type="predicted"/>
<organism evidence="1">
    <name type="scientific">Sulfurovum sp. enrichment culture clone C5</name>
    <dbReference type="NCBI Taxonomy" id="497650"/>
    <lineage>
        <taxon>Bacteria</taxon>
        <taxon>Pseudomonadati</taxon>
        <taxon>Campylobacterota</taxon>
        <taxon>Epsilonproteobacteria</taxon>
        <taxon>Campylobacterales</taxon>
        <taxon>Sulfurovaceae</taxon>
        <taxon>Sulfurovum</taxon>
        <taxon>environmental samples</taxon>
    </lineage>
</organism>
<evidence type="ECO:0000313" key="1">
    <source>
        <dbReference type="EMBL" id="CUV66570.1"/>
    </source>
</evidence>
<accession>A0A0S4XQG6</accession>
<sequence>MSQITLDIKDDFVYKFISLLDMLPKDKISIREDFFSNELQERIQNIKSGSYVTHEDMWGKIDKKLGV</sequence>